<evidence type="ECO:0000313" key="2">
    <source>
        <dbReference type="Proteomes" id="UP000285776"/>
    </source>
</evidence>
<organism evidence="1 2">
    <name type="scientific">Segatella copri</name>
    <dbReference type="NCBI Taxonomy" id="165179"/>
    <lineage>
        <taxon>Bacteria</taxon>
        <taxon>Pseudomonadati</taxon>
        <taxon>Bacteroidota</taxon>
        <taxon>Bacteroidia</taxon>
        <taxon>Bacteroidales</taxon>
        <taxon>Prevotellaceae</taxon>
        <taxon>Segatella</taxon>
    </lineage>
</organism>
<dbReference type="EMBL" id="QSAV01000062">
    <property type="protein sequence ID" value="RGW75037.1"/>
    <property type="molecule type" value="Genomic_DNA"/>
</dbReference>
<dbReference type="InterPro" id="IPR008930">
    <property type="entry name" value="Terpenoid_cyclase/PrenylTrfase"/>
</dbReference>
<sequence length="622" mass="71309">MDYRKILQERLNQEIENLSISIETKNSLQNAIWGSLSFYTCLPIDILNSVPDSKKYLDQVIELSVSSSFYLVSLIMVDKLIDNQEKVNGAIVEYLFFVKEEAIKKLQNLFLNNTLFWKTFQSLKCLVFSASQCRCKDFEGDNEKLLTILLNKSALVKLYVVSMKLIVQEQIDWDNILESLKSFHIAFQLLDDYEDLKEDIRSGQLNYYLAQEKNVDSESEEVEVQLKKLMATEIVENGLMIARKNACLAYKAFGKMSMKHSQQVSSVLVKEIDFVLTDIHLLKIKAEAKAKLSNVLVKNNQLNIALLRSKAFIYNNQEIDGSWKDFLTLAGDGHNWITAFVISMFAEFEDNKKDLKKAMAWLGENGGKYNQNVFNDADSMNFYLIAKYMMGEAIEKEDVIQWKTFLHDSGGFSTYVGDSIKEVINMSVRESVKGWTTEQACVSAVACWAASVIGNQEIFKKGVKFLEMNVEEDGHLTSYWWSEDYYATSFAIMCGFKGKTLNFLLGAQQPSGYWTNLGKPSVFYTALALKALEHVYINEKGSVLRGIITKGVRWILSQQYEDGSWNSEYILRIPKPSVRHPCKNEVYKKTSFGFGIITDDYKRVFTTALVYNILRVYKEYVQ</sequence>
<protein>
    <recommendedName>
        <fullName evidence="3">Squalene cyclase C-terminal domain-containing protein</fullName>
    </recommendedName>
</protein>
<evidence type="ECO:0000313" key="1">
    <source>
        <dbReference type="EMBL" id="RGW75037.1"/>
    </source>
</evidence>
<dbReference type="AlphaFoldDB" id="A0AA92W8Z9"/>
<dbReference type="Gene3D" id="1.50.10.20">
    <property type="match status" value="1"/>
</dbReference>
<dbReference type="SUPFAM" id="SSF48239">
    <property type="entry name" value="Terpenoid cyclases/Protein prenyltransferases"/>
    <property type="match status" value="1"/>
</dbReference>
<proteinExistence type="predicted"/>
<name>A0AA92W8Z9_9BACT</name>
<reference evidence="1 2" key="1">
    <citation type="submission" date="2018-08" db="EMBL/GenBank/DDBJ databases">
        <title>A genome reference for cultivated species of the human gut microbiota.</title>
        <authorList>
            <person name="Zou Y."/>
            <person name="Xue W."/>
            <person name="Luo G."/>
        </authorList>
    </citation>
    <scope>NUCLEOTIDE SEQUENCE [LARGE SCALE GENOMIC DNA]</scope>
    <source>
        <strain evidence="1 2">AF10-17</strain>
    </source>
</reference>
<comment type="caution">
    <text evidence="1">The sequence shown here is derived from an EMBL/GenBank/DDBJ whole genome shotgun (WGS) entry which is preliminary data.</text>
</comment>
<gene>
    <name evidence="1" type="ORF">DWV53_13925</name>
</gene>
<evidence type="ECO:0008006" key="3">
    <source>
        <dbReference type="Google" id="ProtNLM"/>
    </source>
</evidence>
<dbReference type="RefSeq" id="WP_118155078.1">
    <property type="nucleotide sequence ID" value="NZ_QSAV01000062.1"/>
</dbReference>
<accession>A0AA92W8Z9</accession>
<dbReference type="Proteomes" id="UP000285776">
    <property type="component" value="Unassembled WGS sequence"/>
</dbReference>